<dbReference type="InterPro" id="IPR023430">
    <property type="entry name" value="Pept_HybD-like_dom_sf"/>
</dbReference>
<comment type="caution">
    <text evidence="1">The sequence shown here is derived from an EMBL/GenBank/DDBJ whole genome shotgun (WGS) entry which is preliminary data.</text>
</comment>
<keyword evidence="1" id="KW-0378">Hydrolase</keyword>
<proteinExistence type="predicted"/>
<accession>A0ABN7RUJ1</accession>
<name>A0ABN7RUJ1_THEXY</name>
<dbReference type="EMBL" id="CAJRAY010000033">
    <property type="protein sequence ID" value="CAG5084013.1"/>
    <property type="molecule type" value="Genomic_DNA"/>
</dbReference>
<evidence type="ECO:0000313" key="1">
    <source>
        <dbReference type="EMBL" id="CAG5084013.1"/>
    </source>
</evidence>
<organism evidence="1 2">
    <name type="scientific">Thermobacillus xylanilyticus</name>
    <dbReference type="NCBI Taxonomy" id="76633"/>
    <lineage>
        <taxon>Bacteria</taxon>
        <taxon>Bacillati</taxon>
        <taxon>Bacillota</taxon>
        <taxon>Bacilli</taxon>
        <taxon>Bacillales</taxon>
        <taxon>Paenibacillaceae</taxon>
        <taxon>Thermobacillus</taxon>
    </lineage>
</organism>
<dbReference type="InterPro" id="IPR009665">
    <property type="entry name" value="YyaC"/>
</dbReference>
<dbReference type="GO" id="GO:0008233">
    <property type="term" value="F:peptidase activity"/>
    <property type="evidence" value="ECO:0007669"/>
    <property type="project" value="UniProtKB-KW"/>
</dbReference>
<dbReference type="SUPFAM" id="SSF53163">
    <property type="entry name" value="HybD-like"/>
    <property type="match status" value="1"/>
</dbReference>
<keyword evidence="1" id="KW-0645">Protease</keyword>
<dbReference type="GO" id="GO:0006508">
    <property type="term" value="P:proteolysis"/>
    <property type="evidence" value="ECO:0007669"/>
    <property type="project" value="UniProtKB-KW"/>
</dbReference>
<sequence length="195" mass="20343">MRRLVDTAGLAGFLSGIAAALPDPDDIVMLCIGTDRSTGDAFGPLLGSRLLEAGWPHVYGTLREPCDADRLPDVLAGLPAGKTVIAFDACLGSPANVGKYSVARGPLLPAEAVGKRLPEAGHYSAAAVVAARSAKPYYALMTAPLSLVIDMAESAAAAAAEAWRLTPATSGRLRRDVHERTDLDCGKPDPRGIRR</sequence>
<evidence type="ECO:0000313" key="2">
    <source>
        <dbReference type="Proteomes" id="UP000681526"/>
    </source>
</evidence>
<gene>
    <name evidence="1" type="primary">txxe 993-yyaC</name>
    <name evidence="1" type="ORF">TXXE_07425</name>
</gene>
<dbReference type="Proteomes" id="UP000681526">
    <property type="component" value="Unassembled WGS sequence"/>
</dbReference>
<keyword evidence="2" id="KW-1185">Reference proteome</keyword>
<protein>
    <submittedName>
        <fullName evidence="1">Spore protease protein yyaC</fullName>
    </submittedName>
</protein>
<dbReference type="RefSeq" id="WP_213484064.1">
    <property type="nucleotide sequence ID" value="NZ_CAJRAY010000033.1"/>
</dbReference>
<dbReference type="NCBIfam" id="TIGR02841">
    <property type="entry name" value="spore_YyaC"/>
    <property type="match status" value="1"/>
</dbReference>
<dbReference type="Pfam" id="PF06866">
    <property type="entry name" value="DUF1256"/>
    <property type="match status" value="1"/>
</dbReference>
<reference evidence="1 2" key="1">
    <citation type="submission" date="2021-04" db="EMBL/GenBank/DDBJ databases">
        <authorList>
            <person name="Rakotoarivonina H."/>
        </authorList>
    </citation>
    <scope>NUCLEOTIDE SEQUENCE [LARGE SCALE GENOMIC DNA]</scope>
    <source>
        <strain evidence="1 2">XE</strain>
    </source>
</reference>